<feature type="coiled-coil region" evidence="1">
    <location>
        <begin position="129"/>
        <end position="329"/>
    </location>
</feature>
<evidence type="ECO:0000256" key="1">
    <source>
        <dbReference type="SAM" id="Coils"/>
    </source>
</evidence>
<gene>
    <name evidence="3" type="ORF">SDC9_23941</name>
</gene>
<sequence length="495" mass="58077">MVEDKEKIKLQNLVKSCLLEINELKIDLMNLENEKNLLKNDDTAEKLKNTLKEKEDLISNLKVDLNNLQVSLNNKENIINNQELKIQDLSDFKDSFNDIKIALENDLKKFKTQELKEYSDKLESSLDTIVKKDERINSLLNDINSYKEKINDLESDILSKDNLIGLQREIDSKDNEIKILKSASVDQEVFKSIKKELEDKKIRINELEEIQKSFEEIKYSYEEKLSDKDNRIEELEKIKLSFNDIKNSLENDIEQYKIKELGEINANLKSALNKIVEKDNKIKSLVNELNEKKLEIRKIKDQNVSKAEYDRVKDEINIKDLKIQRLEEIKGLFSDLDKNFTNKSQESLDKNNDLDSEILISEKSFEKSDELKNIQDSEDNIINNNNNNELINLKKELDSCKQANKELLSIRNNYKKITSSPKSDLTSFQSQIYYLIPENPMDSQEIHSYIRKIAFKDISYNNINNIIRGLERKGYLKPEDPENPQESKWIKIDKK</sequence>
<keyword evidence="1" id="KW-0175">Coiled coil</keyword>
<feature type="region of interest" description="Disordered" evidence="2">
    <location>
        <begin position="475"/>
        <end position="495"/>
    </location>
</feature>
<proteinExistence type="predicted"/>
<comment type="caution">
    <text evidence="3">The sequence shown here is derived from an EMBL/GenBank/DDBJ whole genome shotgun (WGS) entry which is preliminary data.</text>
</comment>
<feature type="coiled-coil region" evidence="1">
    <location>
        <begin position="383"/>
        <end position="410"/>
    </location>
</feature>
<evidence type="ECO:0000256" key="2">
    <source>
        <dbReference type="SAM" id="MobiDB-lite"/>
    </source>
</evidence>
<protein>
    <submittedName>
        <fullName evidence="3">Uncharacterized protein</fullName>
    </submittedName>
</protein>
<dbReference type="EMBL" id="VSSQ01000113">
    <property type="protein sequence ID" value="MPL78080.1"/>
    <property type="molecule type" value="Genomic_DNA"/>
</dbReference>
<dbReference type="AlphaFoldDB" id="A0A644UGT2"/>
<feature type="coiled-coil region" evidence="1">
    <location>
        <begin position="14"/>
        <end position="85"/>
    </location>
</feature>
<evidence type="ECO:0000313" key="3">
    <source>
        <dbReference type="EMBL" id="MPL78080.1"/>
    </source>
</evidence>
<organism evidence="3">
    <name type="scientific">bioreactor metagenome</name>
    <dbReference type="NCBI Taxonomy" id="1076179"/>
    <lineage>
        <taxon>unclassified sequences</taxon>
        <taxon>metagenomes</taxon>
        <taxon>ecological metagenomes</taxon>
    </lineage>
</organism>
<reference evidence="3" key="1">
    <citation type="submission" date="2019-08" db="EMBL/GenBank/DDBJ databases">
        <authorList>
            <person name="Kucharzyk K."/>
            <person name="Murdoch R.W."/>
            <person name="Higgins S."/>
            <person name="Loffler F."/>
        </authorList>
    </citation>
    <scope>NUCLEOTIDE SEQUENCE</scope>
</reference>
<name>A0A644UGT2_9ZZZZ</name>
<accession>A0A644UGT2</accession>